<organism evidence="2 3">
    <name type="scientific">Molossus molossus</name>
    <name type="common">Pallas' mastiff bat</name>
    <name type="synonym">Vespertilio molossus</name>
    <dbReference type="NCBI Taxonomy" id="27622"/>
    <lineage>
        <taxon>Eukaryota</taxon>
        <taxon>Metazoa</taxon>
        <taxon>Chordata</taxon>
        <taxon>Craniata</taxon>
        <taxon>Vertebrata</taxon>
        <taxon>Euteleostomi</taxon>
        <taxon>Mammalia</taxon>
        <taxon>Eutheria</taxon>
        <taxon>Laurasiatheria</taxon>
        <taxon>Chiroptera</taxon>
        <taxon>Yangochiroptera</taxon>
        <taxon>Molossidae</taxon>
        <taxon>Molossus</taxon>
    </lineage>
</organism>
<dbReference type="Proteomes" id="UP000550707">
    <property type="component" value="Unassembled WGS sequence"/>
</dbReference>
<sequence length="136" mass="14353">MSPEIGAIPQPSTRLTVTPERTQSAHTRSSGQLYRTVRKASVSAQASRRAPPGGGLPLDSPQCDPAAQTTGRPYLAPHGAACPLRAAHSRPAGRSTPLAVLGFTAAFPARPSRPRFLHPRSGQRSSLMRPDGTRKG</sequence>
<comment type="caution">
    <text evidence="2">The sequence shown here is derived from an EMBL/GenBank/DDBJ whole genome shotgun (WGS) entry which is preliminary data.</text>
</comment>
<feature type="region of interest" description="Disordered" evidence="1">
    <location>
        <begin position="1"/>
        <end position="74"/>
    </location>
</feature>
<reference evidence="2 3" key="1">
    <citation type="journal article" date="2020" name="Nature">
        <title>Six reference-quality genomes reveal evolution of bat adaptations.</title>
        <authorList>
            <person name="Jebb D."/>
            <person name="Huang Z."/>
            <person name="Pippel M."/>
            <person name="Hughes G.M."/>
            <person name="Lavrichenko K."/>
            <person name="Devanna P."/>
            <person name="Winkler S."/>
            <person name="Jermiin L.S."/>
            <person name="Skirmuntt E.C."/>
            <person name="Katzourakis A."/>
            <person name="Burkitt-Gray L."/>
            <person name="Ray D.A."/>
            <person name="Sullivan K.A.M."/>
            <person name="Roscito J.G."/>
            <person name="Kirilenko B.M."/>
            <person name="Davalos L.M."/>
            <person name="Corthals A.P."/>
            <person name="Power M.L."/>
            <person name="Jones G."/>
            <person name="Ransome R.D."/>
            <person name="Dechmann D.K.N."/>
            <person name="Locatelli A.G."/>
            <person name="Puechmaille S.J."/>
            <person name="Fedrigo O."/>
            <person name="Jarvis E.D."/>
            <person name="Hiller M."/>
            <person name="Vernes S.C."/>
            <person name="Myers E.W."/>
            <person name="Teeling E.C."/>
        </authorList>
    </citation>
    <scope>NUCLEOTIDE SEQUENCE [LARGE SCALE GENOMIC DNA]</scope>
    <source>
        <strain evidence="2">MMolMol1</strain>
        <tissue evidence="2">Muscle</tissue>
    </source>
</reference>
<protein>
    <submittedName>
        <fullName evidence="2">Uncharacterized protein</fullName>
    </submittedName>
</protein>
<dbReference type="EMBL" id="JACASF010000007">
    <property type="protein sequence ID" value="KAF6469720.1"/>
    <property type="molecule type" value="Genomic_DNA"/>
</dbReference>
<evidence type="ECO:0000313" key="2">
    <source>
        <dbReference type="EMBL" id="KAF6469720.1"/>
    </source>
</evidence>
<evidence type="ECO:0000256" key="1">
    <source>
        <dbReference type="SAM" id="MobiDB-lite"/>
    </source>
</evidence>
<dbReference type="InParanoid" id="A0A7J8HCA4"/>
<feature type="region of interest" description="Disordered" evidence="1">
    <location>
        <begin position="107"/>
        <end position="136"/>
    </location>
</feature>
<accession>A0A7J8HCA4</accession>
<keyword evidence="3" id="KW-1185">Reference proteome</keyword>
<dbReference type="AlphaFoldDB" id="A0A7J8HCA4"/>
<proteinExistence type="predicted"/>
<feature type="compositionally biased region" description="Polar residues" evidence="1">
    <location>
        <begin position="10"/>
        <end position="33"/>
    </location>
</feature>
<gene>
    <name evidence="2" type="ORF">HJG59_011097</name>
</gene>
<name>A0A7J8HCA4_MOLMO</name>
<evidence type="ECO:0000313" key="3">
    <source>
        <dbReference type="Proteomes" id="UP000550707"/>
    </source>
</evidence>